<comment type="caution">
    <text evidence="1">The sequence shown here is derived from an EMBL/GenBank/DDBJ whole genome shotgun (WGS) entry which is preliminary data.</text>
</comment>
<evidence type="ECO:0000313" key="2">
    <source>
        <dbReference type="Proteomes" id="UP000521943"/>
    </source>
</evidence>
<dbReference type="AlphaFoldDB" id="A0A8H6MDZ0"/>
<dbReference type="Proteomes" id="UP000521943">
    <property type="component" value="Unassembled WGS sequence"/>
</dbReference>
<evidence type="ECO:0000313" key="1">
    <source>
        <dbReference type="EMBL" id="KAF6760502.1"/>
    </source>
</evidence>
<sequence>MKITRKTSLAHLYWYPLDYTPHLEYPETSLGNGTGHLFEMDPDSCENWDNPVRGFAYSVGDPKRGFPKNTVQQIALLTNEANEMVDCQSSFETCQGIKACSFTDAALRTAPHTMASREALATQRREERKLATFDFGTESGEWDFNAKIQQKTLVYFFSLMISGCRAAPGPPTVRHGEEKQLYDSWCAQLEEARRGHSCKPLCDGRLLLCAGSKPHVRVSDELYDLDYLRALFNNDHAALKDIEERLAIFHNLGPLAPCTFTMNCSSVRVHCPFPHRNSQGRLVKAAMIRVSCDVKYQVYRPVISQRPNCPPDFSVALGPASHTHAIPGLSRTPPQIVDIILGLLRSMSDDIFDLTTRPFNRHPVVLAFLRERFPDNPTASLLDLHPSLTNQDHIRNWIDQQDTNSETTPYIRYMAEVSIKSSPQRICVCMTPESSRALLHATYIQTDIAFKRVTGYLEFELTVMDDTNPTSRMTRILSRIFVTEESAAMHQLIFSKISEIVKIDTGEELRWRHIHAKTLSDFPGICLVSVDQHRGQAKGLGMHLQTVARSMPVKPDLHEAHRTIQDLTEYDHLKRILRLCTIHLSRNIEKTGTTKEVKSKMRSLVCAVNPRWDQTVAEIRAEGGLKANNWVTDKEDSKFAFPAMCWEKSFIPKPIWDRGERTTNVSESGHADVNQEGTGCSLVGGYIRGLRFDVRKERTADIGLSYGVLPSYHLRTEESRALRVNKRKSDTQLRIYAAEDNKILDANQKMEAAGEKLKRARVTREDAYTHAQRGEFTDMEKADSSYNKAIDTYNRTVEKNAELIGTGSGKVGLRTRASTGDLTLPTITS</sequence>
<organism evidence="1 2">
    <name type="scientific">Ephemerocybe angulata</name>
    <dbReference type="NCBI Taxonomy" id="980116"/>
    <lineage>
        <taxon>Eukaryota</taxon>
        <taxon>Fungi</taxon>
        <taxon>Dikarya</taxon>
        <taxon>Basidiomycota</taxon>
        <taxon>Agaricomycotina</taxon>
        <taxon>Agaricomycetes</taxon>
        <taxon>Agaricomycetidae</taxon>
        <taxon>Agaricales</taxon>
        <taxon>Agaricineae</taxon>
        <taxon>Psathyrellaceae</taxon>
        <taxon>Ephemerocybe</taxon>
    </lineage>
</organism>
<gene>
    <name evidence="1" type="ORF">DFP72DRAFT_804850</name>
</gene>
<keyword evidence="2" id="KW-1185">Reference proteome</keyword>
<dbReference type="EMBL" id="JACGCI010000012">
    <property type="protein sequence ID" value="KAF6760502.1"/>
    <property type="molecule type" value="Genomic_DNA"/>
</dbReference>
<dbReference type="OrthoDB" id="3268409at2759"/>
<proteinExistence type="predicted"/>
<reference evidence="1 2" key="1">
    <citation type="submission" date="2020-07" db="EMBL/GenBank/DDBJ databases">
        <title>Comparative genomics of pyrophilous fungi reveals a link between fire events and developmental genes.</title>
        <authorList>
            <consortium name="DOE Joint Genome Institute"/>
            <person name="Steindorff A.S."/>
            <person name="Carver A."/>
            <person name="Calhoun S."/>
            <person name="Stillman K."/>
            <person name="Liu H."/>
            <person name="Lipzen A."/>
            <person name="Pangilinan J."/>
            <person name="Labutti K."/>
            <person name="Bruns T.D."/>
            <person name="Grigoriev I.V."/>
        </authorList>
    </citation>
    <scope>NUCLEOTIDE SEQUENCE [LARGE SCALE GENOMIC DNA]</scope>
    <source>
        <strain evidence="1 2">CBS 144469</strain>
    </source>
</reference>
<protein>
    <submittedName>
        <fullName evidence="1">Uncharacterized protein</fullName>
    </submittedName>
</protein>
<name>A0A8H6MDZ0_9AGAR</name>
<accession>A0A8H6MDZ0</accession>